<dbReference type="PROSITE" id="PS50157">
    <property type="entry name" value="ZINC_FINGER_C2H2_2"/>
    <property type="match status" value="5"/>
</dbReference>
<accession>A0A8H7TP31</accession>
<feature type="region of interest" description="Disordered" evidence="6">
    <location>
        <begin position="437"/>
        <end position="469"/>
    </location>
</feature>
<dbReference type="GO" id="GO:0045944">
    <property type="term" value="P:positive regulation of transcription by RNA polymerase II"/>
    <property type="evidence" value="ECO:0007669"/>
    <property type="project" value="UniProtKB-ARBA"/>
</dbReference>
<evidence type="ECO:0000259" key="7">
    <source>
        <dbReference type="PROSITE" id="PS50157"/>
    </source>
</evidence>
<feature type="region of interest" description="Disordered" evidence="6">
    <location>
        <begin position="1"/>
        <end position="25"/>
    </location>
</feature>
<dbReference type="SUPFAM" id="SSF57667">
    <property type="entry name" value="beta-beta-alpha zinc fingers"/>
    <property type="match status" value="3"/>
</dbReference>
<evidence type="ECO:0000256" key="3">
    <source>
        <dbReference type="ARBA" id="ARBA00022771"/>
    </source>
</evidence>
<dbReference type="FunFam" id="3.30.160.60:FF:002343">
    <property type="entry name" value="Zinc finger protein 33A"/>
    <property type="match status" value="1"/>
</dbReference>
<feature type="compositionally biased region" description="Polar residues" evidence="6">
    <location>
        <begin position="437"/>
        <end position="450"/>
    </location>
</feature>
<protein>
    <recommendedName>
        <fullName evidence="7">C2H2-type domain-containing protein</fullName>
    </recommendedName>
</protein>
<evidence type="ECO:0000313" key="9">
    <source>
        <dbReference type="Proteomes" id="UP000616885"/>
    </source>
</evidence>
<feature type="domain" description="C2H2-type" evidence="7">
    <location>
        <begin position="658"/>
        <end position="685"/>
    </location>
</feature>
<dbReference type="Proteomes" id="UP000616885">
    <property type="component" value="Unassembled WGS sequence"/>
</dbReference>
<dbReference type="FunFam" id="3.30.160.60:FF:000557">
    <property type="entry name" value="zinc finger and SCAN domain-containing protein 29"/>
    <property type="match status" value="1"/>
</dbReference>
<evidence type="ECO:0000256" key="5">
    <source>
        <dbReference type="PROSITE-ProRule" id="PRU00042"/>
    </source>
</evidence>
<feature type="region of interest" description="Disordered" evidence="6">
    <location>
        <begin position="34"/>
        <end position="53"/>
    </location>
</feature>
<dbReference type="PROSITE" id="PS00028">
    <property type="entry name" value="ZINC_FINGER_C2H2_1"/>
    <property type="match status" value="4"/>
</dbReference>
<dbReference type="EMBL" id="JADCTT010000005">
    <property type="protein sequence ID" value="KAF9751480.1"/>
    <property type="molecule type" value="Genomic_DNA"/>
</dbReference>
<dbReference type="SMART" id="SM00355">
    <property type="entry name" value="ZnF_C2H2"/>
    <property type="match status" value="6"/>
</dbReference>
<dbReference type="GO" id="GO:0000978">
    <property type="term" value="F:RNA polymerase II cis-regulatory region sequence-specific DNA binding"/>
    <property type="evidence" value="ECO:0007669"/>
    <property type="project" value="TreeGrafter"/>
</dbReference>
<feature type="compositionally biased region" description="Low complexity" evidence="6">
    <location>
        <begin position="40"/>
        <end position="53"/>
    </location>
</feature>
<gene>
    <name evidence="8" type="ORF">IM811_013274</name>
</gene>
<evidence type="ECO:0000256" key="2">
    <source>
        <dbReference type="ARBA" id="ARBA00022737"/>
    </source>
</evidence>
<dbReference type="Pfam" id="PF00096">
    <property type="entry name" value="zf-C2H2"/>
    <property type="match status" value="3"/>
</dbReference>
<evidence type="ECO:0000256" key="4">
    <source>
        <dbReference type="ARBA" id="ARBA00022833"/>
    </source>
</evidence>
<feature type="domain" description="C2H2-type" evidence="7">
    <location>
        <begin position="572"/>
        <end position="599"/>
    </location>
</feature>
<dbReference type="InterPro" id="IPR036236">
    <property type="entry name" value="Znf_C2H2_sf"/>
</dbReference>
<reference evidence="8" key="1">
    <citation type="submission" date="2020-10" db="EMBL/GenBank/DDBJ databases">
        <title>High-Quality Genome Resource of Clonostachys rosea strain S41 by Oxford Nanopore Long-Read Sequencing.</title>
        <authorList>
            <person name="Wang H."/>
        </authorList>
    </citation>
    <scope>NUCLEOTIDE SEQUENCE</scope>
    <source>
        <strain evidence="8">S41</strain>
    </source>
</reference>
<feature type="domain" description="C2H2-type" evidence="7">
    <location>
        <begin position="630"/>
        <end position="657"/>
    </location>
</feature>
<keyword evidence="4" id="KW-0862">Zinc</keyword>
<keyword evidence="1" id="KW-0479">Metal-binding</keyword>
<proteinExistence type="predicted"/>
<feature type="region of interest" description="Disordered" evidence="6">
    <location>
        <begin position="693"/>
        <end position="754"/>
    </location>
</feature>
<dbReference type="GO" id="GO:0000981">
    <property type="term" value="F:DNA-binding transcription factor activity, RNA polymerase II-specific"/>
    <property type="evidence" value="ECO:0007669"/>
    <property type="project" value="TreeGrafter"/>
</dbReference>
<keyword evidence="3 5" id="KW-0863">Zinc-finger</keyword>
<dbReference type="PANTHER" id="PTHR19818">
    <property type="entry name" value="ZINC FINGER PROTEIN ZIC AND GLI"/>
    <property type="match status" value="1"/>
</dbReference>
<feature type="compositionally biased region" description="Low complexity" evidence="6">
    <location>
        <begin position="63"/>
        <end position="76"/>
    </location>
</feature>
<feature type="compositionally biased region" description="Polar residues" evidence="6">
    <location>
        <begin position="717"/>
        <end position="732"/>
    </location>
</feature>
<dbReference type="FunFam" id="3.30.160.60:FF:000446">
    <property type="entry name" value="Zinc finger protein"/>
    <property type="match status" value="1"/>
</dbReference>
<sequence>MDDPNMAFNGHWGQDPESENDFMNMMPDFDNLLAHGPAISSTPTTSLSQTQGSLYGTAFDNGPFLSQNPLQQSSPQHLDHDHSSKMIDPSLETSIEARKADTREAFDENLSAWGLDTRGRTVSRPGVGDDAASCSSSCVGSCPSHCGVDGQGQVCVDDDCVAQEHSGICCADDDCGVDSLCVDEACEAAHDPCTDVKCISDVSLPMGTRAETAAAAALTSFGDNSSAALPDFSGCCSHLHPSFGNEFHFGHSHSACTHHAPELQLDRMGPPFNGTGMRMDTTADPAADYNFQEQFWQENPGLAFASHIFHYHDPNQSQVDHSQSCIVDNPNLALSRCTLPVITGNDGLDFSTFLNTDSDYQCGFPIQDPVMYHKHVLTQHRTLLSHIPGFAPCINTGNLVPTLDTVLEEPQTSFNTHTSGLFSFNFANDSIKPRAISTSVSSGTNASVRTSPMPTPDTIATPPPPGDGNSKLSIFQKTTEASEGEVEGMQIDQDDAYQCFWKDPGSGKVCLKHFNDSEELDAHCRRDHVKSMQRVDGGYPCMWQHCKREHGSFSQRGKLNRHLQVHTGLKPTECPVCGVKLSAKQALDQHMRLHTNECPYVCDWPDCNRVFKQRSALTMHYRTHTGEKPLKCDVCGAMFRESSNLTKHRRIHNDKGMYECDICKRDFNRLDQLRRHLNSNHKDMPEAVSEALKNAKPVSKQANVGRRHARHARHRTGSSSAPSPTGVPSTSPEPLLQGSEQHGFLDEMATSDTL</sequence>
<feature type="domain" description="C2H2-type" evidence="7">
    <location>
        <begin position="544"/>
        <end position="571"/>
    </location>
</feature>
<comment type="caution">
    <text evidence="8">The sequence shown here is derived from an EMBL/GenBank/DDBJ whole genome shotgun (WGS) entry which is preliminary data.</text>
</comment>
<evidence type="ECO:0000313" key="8">
    <source>
        <dbReference type="EMBL" id="KAF9751480.1"/>
    </source>
</evidence>
<dbReference type="AlphaFoldDB" id="A0A8H7TP31"/>
<feature type="compositionally biased region" description="Basic residues" evidence="6">
    <location>
        <begin position="705"/>
        <end position="716"/>
    </location>
</feature>
<feature type="region of interest" description="Disordered" evidence="6">
    <location>
        <begin position="58"/>
        <end position="85"/>
    </location>
</feature>
<feature type="domain" description="C2H2-type" evidence="7">
    <location>
        <begin position="600"/>
        <end position="629"/>
    </location>
</feature>
<evidence type="ECO:0000256" key="1">
    <source>
        <dbReference type="ARBA" id="ARBA00022723"/>
    </source>
</evidence>
<keyword evidence="2" id="KW-0677">Repeat</keyword>
<dbReference type="InterPro" id="IPR013087">
    <property type="entry name" value="Znf_C2H2_type"/>
</dbReference>
<evidence type="ECO:0000256" key="6">
    <source>
        <dbReference type="SAM" id="MobiDB-lite"/>
    </source>
</evidence>
<name>A0A8H7TP31_BIOOC</name>
<dbReference type="GO" id="GO:0005634">
    <property type="term" value="C:nucleus"/>
    <property type="evidence" value="ECO:0007669"/>
    <property type="project" value="UniProtKB-ARBA"/>
</dbReference>
<dbReference type="GO" id="GO:0008270">
    <property type="term" value="F:zinc ion binding"/>
    <property type="evidence" value="ECO:0007669"/>
    <property type="project" value="UniProtKB-KW"/>
</dbReference>
<dbReference type="Gene3D" id="3.30.160.60">
    <property type="entry name" value="Classic Zinc Finger"/>
    <property type="match status" value="5"/>
</dbReference>
<organism evidence="8 9">
    <name type="scientific">Bionectria ochroleuca</name>
    <name type="common">Gliocladium roseum</name>
    <dbReference type="NCBI Taxonomy" id="29856"/>
    <lineage>
        <taxon>Eukaryota</taxon>
        <taxon>Fungi</taxon>
        <taxon>Dikarya</taxon>
        <taxon>Ascomycota</taxon>
        <taxon>Pezizomycotina</taxon>
        <taxon>Sordariomycetes</taxon>
        <taxon>Hypocreomycetidae</taxon>
        <taxon>Hypocreales</taxon>
        <taxon>Bionectriaceae</taxon>
        <taxon>Clonostachys</taxon>
    </lineage>
</organism>
<dbReference type="InterPro" id="IPR050329">
    <property type="entry name" value="GLI_C2H2-zinc-finger"/>
</dbReference>
<dbReference type="PANTHER" id="PTHR19818:SF139">
    <property type="entry name" value="PAIR-RULE PROTEIN ODD-PAIRED"/>
    <property type="match status" value="1"/>
</dbReference>